<dbReference type="AlphaFoldDB" id="F0BI58"/>
<evidence type="ECO:0000313" key="3">
    <source>
        <dbReference type="EMBL" id="EGD07823.1"/>
    </source>
</evidence>
<feature type="domain" description="Signal transduction histidine kinase internal region" evidence="2">
    <location>
        <begin position="164"/>
        <end position="241"/>
    </location>
</feature>
<dbReference type="Pfam" id="PF06580">
    <property type="entry name" value="His_kinase"/>
    <property type="match status" value="1"/>
</dbReference>
<feature type="transmembrane region" description="Helical" evidence="1">
    <location>
        <begin position="30"/>
        <end position="50"/>
    </location>
</feature>
<keyword evidence="3" id="KW-0808">Transferase</keyword>
<keyword evidence="1" id="KW-0812">Transmembrane</keyword>
<organism evidence="3 4">
    <name type="scientific">Xanthomonas vesicatoria ATCC 35937</name>
    <dbReference type="NCBI Taxonomy" id="925775"/>
    <lineage>
        <taxon>Bacteria</taxon>
        <taxon>Pseudomonadati</taxon>
        <taxon>Pseudomonadota</taxon>
        <taxon>Gammaproteobacteria</taxon>
        <taxon>Lysobacterales</taxon>
        <taxon>Lysobacteraceae</taxon>
        <taxon>Xanthomonas</taxon>
    </lineage>
</organism>
<dbReference type="InterPro" id="IPR010559">
    <property type="entry name" value="Sig_transdc_His_kin_internal"/>
</dbReference>
<protein>
    <submittedName>
        <fullName evidence="3">Histidine kinase</fullName>
    </submittedName>
</protein>
<dbReference type="RefSeq" id="WP_005996037.1">
    <property type="nucleotide sequence ID" value="NZ_AEQV01000175.1"/>
</dbReference>
<dbReference type="InterPro" id="IPR036890">
    <property type="entry name" value="HATPase_C_sf"/>
</dbReference>
<accession>F0BI58</accession>
<dbReference type="SUPFAM" id="SSF55874">
    <property type="entry name" value="ATPase domain of HSP90 chaperone/DNA topoisomerase II/histidine kinase"/>
    <property type="match status" value="1"/>
</dbReference>
<dbReference type="EMBL" id="AEQV01000175">
    <property type="protein sequence ID" value="EGD07823.1"/>
    <property type="molecule type" value="Genomic_DNA"/>
</dbReference>
<reference evidence="3 4" key="1">
    <citation type="journal article" date="2011" name="BMC Genomics">
        <title>Comparative genomics reveals diversity among xanthomonads infecting tomato and pepper.</title>
        <authorList>
            <person name="Potnis N."/>
            <person name="Krasileva K."/>
            <person name="Chow V."/>
            <person name="Almeida N.F."/>
            <person name="Patil P.B."/>
            <person name="Ryan R.P."/>
            <person name="Sharlach M."/>
            <person name="Behlau F."/>
            <person name="Dow J.M."/>
            <person name="Momol M.T."/>
            <person name="White F.F."/>
            <person name="Preston J.F."/>
            <person name="Vinatzer B.A."/>
            <person name="Koebnik R."/>
            <person name="Setubal J.C."/>
            <person name="Norman D.J."/>
            <person name="Staskawicz B.J."/>
            <person name="Jones J.B."/>
        </authorList>
    </citation>
    <scope>NUCLEOTIDE SEQUENCE [LARGE SCALE GENOMIC DNA]</scope>
    <source>
        <strain evidence="3 4">ATCC 35937</strain>
    </source>
</reference>
<dbReference type="PANTHER" id="PTHR34220:SF7">
    <property type="entry name" value="SENSOR HISTIDINE KINASE YPDA"/>
    <property type="match status" value="1"/>
</dbReference>
<feature type="transmembrane region" description="Helical" evidence="1">
    <location>
        <begin position="92"/>
        <end position="114"/>
    </location>
</feature>
<feature type="transmembrane region" description="Helical" evidence="1">
    <location>
        <begin position="56"/>
        <end position="80"/>
    </location>
</feature>
<dbReference type="Gene3D" id="3.30.565.10">
    <property type="entry name" value="Histidine kinase-like ATPase, C-terminal domain"/>
    <property type="match status" value="1"/>
</dbReference>
<comment type="caution">
    <text evidence="3">The sequence shown here is derived from an EMBL/GenBank/DDBJ whole genome shotgun (WGS) entry which is preliminary data.</text>
</comment>
<dbReference type="PANTHER" id="PTHR34220">
    <property type="entry name" value="SENSOR HISTIDINE KINASE YPDA"/>
    <property type="match status" value="1"/>
</dbReference>
<dbReference type="GO" id="GO:0016020">
    <property type="term" value="C:membrane"/>
    <property type="evidence" value="ECO:0007669"/>
    <property type="project" value="InterPro"/>
</dbReference>
<dbReference type="Proteomes" id="UP000003299">
    <property type="component" value="Unassembled WGS sequence"/>
</dbReference>
<evidence type="ECO:0000313" key="4">
    <source>
        <dbReference type="Proteomes" id="UP000003299"/>
    </source>
</evidence>
<dbReference type="InterPro" id="IPR050640">
    <property type="entry name" value="Bact_2-comp_sensor_kinase"/>
</dbReference>
<dbReference type="GO" id="GO:0000155">
    <property type="term" value="F:phosphorelay sensor kinase activity"/>
    <property type="evidence" value="ECO:0007669"/>
    <property type="project" value="InterPro"/>
</dbReference>
<evidence type="ECO:0000259" key="2">
    <source>
        <dbReference type="Pfam" id="PF06580"/>
    </source>
</evidence>
<evidence type="ECO:0000256" key="1">
    <source>
        <dbReference type="SAM" id="Phobius"/>
    </source>
</evidence>
<name>F0BI58_9XANT</name>
<proteinExistence type="predicted"/>
<dbReference type="eggNOG" id="COG2972">
    <property type="taxonomic scope" value="Bacteria"/>
</dbReference>
<gene>
    <name evidence="3" type="ORF">XVE_3958</name>
</gene>
<feature type="transmembrane region" description="Helical" evidence="1">
    <location>
        <begin position="126"/>
        <end position="148"/>
    </location>
</feature>
<keyword evidence="1" id="KW-1133">Transmembrane helix</keyword>
<keyword evidence="1" id="KW-0472">Membrane</keyword>
<keyword evidence="3" id="KW-0418">Kinase</keyword>
<sequence>MAASVFGQLDSMPNHAPIAQPLDTLRQAPVIVWTLLAGEGVAAVLALAPALDGNRWVYFGLASLTIQWVALLTLTCLYGLRRHVANLKPLQIATLSLALMLACTWAVCGATWAALHETWNMHPREWGLTFLRTTGIALTVGILGVLAFHNHWQAQRLALEAKQAQLDALRARIRPHFLFNTLNTGAALVHVHPEQAERLLLDLADLFRAAMSNSDHISLNEELALARRYLEIEELRLGRRLTIDWQVPAVLPDVHIPTLSIQPLVENAVFHGIEPSIDGGCVSLKVTLEGERVRIEITNPLPSSQENTRRGHQLGLAAVKARLETFGNGHAFLATQRVDGTFVSTLDLPTT</sequence>
<dbReference type="GeneID" id="63509534"/>